<evidence type="ECO:0000256" key="4">
    <source>
        <dbReference type="ARBA" id="ARBA00022692"/>
    </source>
</evidence>
<dbReference type="GO" id="GO:0006865">
    <property type="term" value="P:amino acid transport"/>
    <property type="evidence" value="ECO:0007669"/>
    <property type="project" value="UniProtKB-KW"/>
</dbReference>
<proteinExistence type="inferred from homology"/>
<sequence>MGSSDALLWRFDSPLVYLFGGIFMILGLIMMALMILVCSQRKRRLNDGTGDIESGGDDDQKPATAAYNGGDCADFRPKVVVIMAGNDVPTYLATPSDMNVS</sequence>
<keyword evidence="6 8" id="KW-1133">Transmembrane helix</keyword>
<dbReference type="PANTHER" id="PTHR33228">
    <property type="entry name" value="PROTEIN GLUTAMINE DUMPER 4-RELATED"/>
    <property type="match status" value="1"/>
</dbReference>
<dbReference type="EMBL" id="JAUHHV010000006">
    <property type="protein sequence ID" value="KAK1421992.1"/>
    <property type="molecule type" value="Genomic_DNA"/>
</dbReference>
<feature type="transmembrane region" description="Helical" evidence="8">
    <location>
        <begin position="15"/>
        <end position="37"/>
    </location>
</feature>
<dbReference type="InterPro" id="IPR040359">
    <property type="entry name" value="GDU"/>
</dbReference>
<evidence type="ECO:0000256" key="7">
    <source>
        <dbReference type="ARBA" id="ARBA00023136"/>
    </source>
</evidence>
<keyword evidence="7 8" id="KW-0472">Membrane</keyword>
<keyword evidence="3" id="KW-0813">Transport</keyword>
<protein>
    <submittedName>
        <fullName evidence="9">Uncharacterized protein</fullName>
    </submittedName>
</protein>
<dbReference type="PANTHER" id="PTHR33228:SF76">
    <property type="entry name" value="PROTEIN GLUTAMINE DUMPER 7"/>
    <property type="match status" value="1"/>
</dbReference>
<gene>
    <name evidence="9" type="ORF">QVD17_24808</name>
</gene>
<comment type="caution">
    <text evidence="9">The sequence shown here is derived from an EMBL/GenBank/DDBJ whole genome shotgun (WGS) entry which is preliminary data.</text>
</comment>
<evidence type="ECO:0000256" key="3">
    <source>
        <dbReference type="ARBA" id="ARBA00022448"/>
    </source>
</evidence>
<organism evidence="9 10">
    <name type="scientific">Tagetes erecta</name>
    <name type="common">African marigold</name>
    <dbReference type="NCBI Taxonomy" id="13708"/>
    <lineage>
        <taxon>Eukaryota</taxon>
        <taxon>Viridiplantae</taxon>
        <taxon>Streptophyta</taxon>
        <taxon>Embryophyta</taxon>
        <taxon>Tracheophyta</taxon>
        <taxon>Spermatophyta</taxon>
        <taxon>Magnoliopsida</taxon>
        <taxon>eudicotyledons</taxon>
        <taxon>Gunneridae</taxon>
        <taxon>Pentapetalae</taxon>
        <taxon>asterids</taxon>
        <taxon>campanulids</taxon>
        <taxon>Asterales</taxon>
        <taxon>Asteraceae</taxon>
        <taxon>Asteroideae</taxon>
        <taxon>Heliantheae alliance</taxon>
        <taxon>Tageteae</taxon>
        <taxon>Tagetes</taxon>
    </lineage>
</organism>
<accession>A0AAD8KKH9</accession>
<comment type="subcellular location">
    <subcellularLocation>
        <location evidence="1">Membrane</location>
        <topology evidence="1">Single-pass membrane protein</topology>
    </subcellularLocation>
</comment>
<evidence type="ECO:0000313" key="10">
    <source>
        <dbReference type="Proteomes" id="UP001229421"/>
    </source>
</evidence>
<reference evidence="9" key="1">
    <citation type="journal article" date="2023" name="bioRxiv">
        <title>Improved chromosome-level genome assembly for marigold (Tagetes erecta).</title>
        <authorList>
            <person name="Jiang F."/>
            <person name="Yuan L."/>
            <person name="Wang S."/>
            <person name="Wang H."/>
            <person name="Xu D."/>
            <person name="Wang A."/>
            <person name="Fan W."/>
        </authorList>
    </citation>
    <scope>NUCLEOTIDE SEQUENCE</scope>
    <source>
        <strain evidence="9">WSJ</strain>
        <tissue evidence="9">Leaf</tissue>
    </source>
</reference>
<evidence type="ECO:0000256" key="8">
    <source>
        <dbReference type="SAM" id="Phobius"/>
    </source>
</evidence>
<dbReference type="AlphaFoldDB" id="A0AAD8KKH9"/>
<keyword evidence="5" id="KW-0029">Amino-acid transport</keyword>
<dbReference type="Proteomes" id="UP001229421">
    <property type="component" value="Unassembled WGS sequence"/>
</dbReference>
<evidence type="ECO:0000313" key="9">
    <source>
        <dbReference type="EMBL" id="KAK1421992.1"/>
    </source>
</evidence>
<name>A0AAD8KKH9_TARER</name>
<keyword evidence="4 8" id="KW-0812">Transmembrane</keyword>
<keyword evidence="10" id="KW-1185">Reference proteome</keyword>
<comment type="similarity">
    <text evidence="2">Belongs to the GLUTAMINE DUMPER 1 (TC 9.B.60) family.</text>
</comment>
<evidence type="ECO:0000256" key="5">
    <source>
        <dbReference type="ARBA" id="ARBA00022970"/>
    </source>
</evidence>
<evidence type="ECO:0000256" key="1">
    <source>
        <dbReference type="ARBA" id="ARBA00004167"/>
    </source>
</evidence>
<evidence type="ECO:0000256" key="6">
    <source>
        <dbReference type="ARBA" id="ARBA00022989"/>
    </source>
</evidence>
<evidence type="ECO:0000256" key="2">
    <source>
        <dbReference type="ARBA" id="ARBA00009977"/>
    </source>
</evidence>
<dbReference type="GO" id="GO:0016020">
    <property type="term" value="C:membrane"/>
    <property type="evidence" value="ECO:0007669"/>
    <property type="project" value="UniProtKB-SubCell"/>
</dbReference>
<dbReference type="GO" id="GO:0080143">
    <property type="term" value="P:regulation of amino acid export"/>
    <property type="evidence" value="ECO:0007669"/>
    <property type="project" value="InterPro"/>
</dbReference>